<proteinExistence type="predicted"/>
<evidence type="ECO:0000313" key="4">
    <source>
        <dbReference type="Proteomes" id="UP001356080"/>
    </source>
</evidence>
<dbReference type="Proteomes" id="UP000234237">
    <property type="component" value="Chromosome"/>
</dbReference>
<dbReference type="RefSeq" id="WP_077706109.1">
    <property type="nucleotide sequence ID" value="NZ_CP018622.1"/>
</dbReference>
<gene>
    <name evidence="1" type="ORF">A21D_00592</name>
    <name evidence="2" type="ORF">V2W34_16990</name>
</gene>
<protein>
    <submittedName>
        <fullName evidence="1">Uncharacterized protein</fullName>
    </submittedName>
</protein>
<dbReference type="KEGG" id="vpn:A21D_00592"/>
<evidence type="ECO:0000313" key="3">
    <source>
        <dbReference type="Proteomes" id="UP000234237"/>
    </source>
</evidence>
<dbReference type="EMBL" id="CP018622">
    <property type="protein sequence ID" value="AUJ23705.1"/>
    <property type="molecule type" value="Genomic_DNA"/>
</dbReference>
<reference evidence="3" key="2">
    <citation type="submission" date="2016-11" db="EMBL/GenBank/DDBJ databases">
        <title>Complete genome sequence of Virgibacillus pantothenticus 21D, a halophilic bacterium isolated from the deep hypersaline anoxic basin Discovery in the Mediterranean Sea.</title>
        <authorList>
            <person name="Zeaiter Z."/>
            <person name="Booth J.M."/>
            <person name="Prosdocimi E.M."/>
            <person name="Mapelli F."/>
            <person name="Fusi M."/>
            <person name="Daffonchio D."/>
            <person name="Borin S."/>
            <person name="Crotti E."/>
        </authorList>
    </citation>
    <scope>NUCLEOTIDE SEQUENCE [LARGE SCALE GENOMIC DNA]</scope>
    <source>
        <strain evidence="3">21D</strain>
    </source>
</reference>
<dbReference type="Proteomes" id="UP001356080">
    <property type="component" value="Unassembled WGS sequence"/>
</dbReference>
<organism evidence="1 3">
    <name type="scientific">Virgibacillus dokdonensis</name>
    <dbReference type="NCBI Taxonomy" id="302167"/>
    <lineage>
        <taxon>Bacteria</taxon>
        <taxon>Bacillati</taxon>
        <taxon>Bacillota</taxon>
        <taxon>Bacilli</taxon>
        <taxon>Bacillales</taxon>
        <taxon>Bacillaceae</taxon>
        <taxon>Virgibacillus</taxon>
    </lineage>
</organism>
<dbReference type="EMBL" id="JAZHPM010000038">
    <property type="protein sequence ID" value="MEF2293700.1"/>
    <property type="molecule type" value="Genomic_DNA"/>
</dbReference>
<evidence type="ECO:0000313" key="1">
    <source>
        <dbReference type="EMBL" id="AUJ23705.1"/>
    </source>
</evidence>
<reference evidence="2 4" key="3">
    <citation type="submission" date="2024-01" db="EMBL/GenBank/DDBJ databases">
        <title>Survival strategy associated with biotechnological potential of Virgibacillus dokdonensis T4.6 isolated from salt-fermented shrimp paste.</title>
        <authorList>
            <person name="Doan T.V."/>
            <person name="Quach N.T."/>
            <person name="Phi Q.-T."/>
        </authorList>
    </citation>
    <scope>NUCLEOTIDE SEQUENCE [LARGE SCALE GENOMIC DNA]</scope>
    <source>
        <strain evidence="2 4">T4.6</strain>
    </source>
</reference>
<accession>A0A2K9IW90</accession>
<sequence length="103" mass="12246">MIFCTNSFGDVYCDKDIYRVLQPAMDEVVWQFYIVFKNTDMMKQESDMERINRLIHPSLEKIYASRASVNKFGQSTALVIRLINTFVQNLMFFNFIEDFDVSY</sequence>
<dbReference type="AlphaFoldDB" id="A0A2K9IW90"/>
<keyword evidence="4" id="KW-1185">Reference proteome</keyword>
<reference evidence="1" key="1">
    <citation type="submission" date="2016-11" db="EMBL/GenBank/DDBJ databases">
        <title>Complete genome sequence of Virgibacillus dokdonensis 21D, a halophilic bacterium isolated from the deep hypersaline anoxic basin Discovery in the Mediterranean Sea.</title>
        <authorList>
            <person name="Zeaiter Z."/>
            <person name="Booth J.M."/>
            <person name="Prosdocimi E.M."/>
            <person name="Mapelli F."/>
            <person name="Fusi M."/>
            <person name="Daffonchio D."/>
            <person name="Borin S."/>
            <person name="Crotti E."/>
        </authorList>
    </citation>
    <scope>NUCLEOTIDE SEQUENCE</scope>
    <source>
        <strain evidence="1">21D</strain>
    </source>
</reference>
<name>A0A2K9IW90_9BACI</name>
<evidence type="ECO:0000313" key="2">
    <source>
        <dbReference type="EMBL" id="MEF2293700.1"/>
    </source>
</evidence>